<dbReference type="InterPro" id="IPR036366">
    <property type="entry name" value="PGBDSf"/>
</dbReference>
<dbReference type="GO" id="GO:0071555">
    <property type="term" value="P:cell wall organization"/>
    <property type="evidence" value="ECO:0007669"/>
    <property type="project" value="UniProtKB-KW"/>
</dbReference>
<evidence type="ECO:0000313" key="8">
    <source>
        <dbReference type="EMBL" id="MBD3845786.1"/>
    </source>
</evidence>
<comment type="catalytic activity">
    <reaction evidence="1">
        <text>Hydrolyzes the link between N-acetylmuramoyl residues and L-amino acid residues in certain cell-wall glycopeptides.</text>
        <dbReference type="EC" id="3.5.1.28"/>
    </reaction>
</comment>
<name>A0A927HZS5_9HYPH</name>
<evidence type="ECO:0000256" key="3">
    <source>
        <dbReference type="ARBA" id="ARBA00011901"/>
    </source>
</evidence>
<dbReference type="SUPFAM" id="SSF55846">
    <property type="entry name" value="N-acetylmuramoyl-L-alanine amidase-like"/>
    <property type="match status" value="1"/>
</dbReference>
<reference evidence="8" key="1">
    <citation type="submission" date="2020-09" db="EMBL/GenBank/DDBJ databases">
        <title>Bosea spartocytisi sp. nov. a root nodule endophyte of Spartocytisus supranubius in the high mountain ecosystem fo the Teide National Park (Canary Islands, Spain).</title>
        <authorList>
            <person name="Pulido-Suarez L."/>
            <person name="Peix A."/>
            <person name="Igual J.M."/>
            <person name="Socas-Perez N."/>
            <person name="Velazquez E."/>
            <person name="Flores-Felix J.D."/>
            <person name="Leon-Barrios M."/>
        </authorList>
    </citation>
    <scope>NUCLEOTIDE SEQUENCE</scope>
    <source>
        <strain evidence="8">SSUT16</strain>
    </source>
</reference>
<dbReference type="InterPro" id="IPR036505">
    <property type="entry name" value="Amidase/PGRP_sf"/>
</dbReference>
<evidence type="ECO:0000259" key="7">
    <source>
        <dbReference type="SMART" id="SM00644"/>
    </source>
</evidence>
<dbReference type="EC" id="3.5.1.28" evidence="3"/>
<dbReference type="SUPFAM" id="SSF47090">
    <property type="entry name" value="PGBD-like"/>
    <property type="match status" value="1"/>
</dbReference>
<evidence type="ECO:0000256" key="1">
    <source>
        <dbReference type="ARBA" id="ARBA00001561"/>
    </source>
</evidence>
<dbReference type="GO" id="GO:0019867">
    <property type="term" value="C:outer membrane"/>
    <property type="evidence" value="ECO:0007669"/>
    <property type="project" value="TreeGrafter"/>
</dbReference>
<dbReference type="InterPro" id="IPR002477">
    <property type="entry name" value="Peptidoglycan-bd-like"/>
</dbReference>
<dbReference type="InterPro" id="IPR036365">
    <property type="entry name" value="PGBD-like_sf"/>
</dbReference>
<dbReference type="PANTHER" id="PTHR30417">
    <property type="entry name" value="N-ACETYLMURAMOYL-L-ALANINE AMIDASE AMID"/>
    <property type="match status" value="1"/>
</dbReference>
<keyword evidence="9" id="KW-1185">Reference proteome</keyword>
<dbReference type="CDD" id="cd06583">
    <property type="entry name" value="PGRP"/>
    <property type="match status" value="1"/>
</dbReference>
<dbReference type="Pfam" id="PF01471">
    <property type="entry name" value="PG_binding_1"/>
    <property type="match status" value="1"/>
</dbReference>
<dbReference type="Proteomes" id="UP000619295">
    <property type="component" value="Unassembled WGS sequence"/>
</dbReference>
<organism evidence="8 9">
    <name type="scientific">Bosea spartocytisi</name>
    <dbReference type="NCBI Taxonomy" id="2773451"/>
    <lineage>
        <taxon>Bacteria</taxon>
        <taxon>Pseudomonadati</taxon>
        <taxon>Pseudomonadota</taxon>
        <taxon>Alphaproteobacteria</taxon>
        <taxon>Hyphomicrobiales</taxon>
        <taxon>Boseaceae</taxon>
        <taxon>Bosea</taxon>
    </lineage>
</organism>
<accession>A0A927HZS5</accession>
<sequence>MDEIVSSAAANPASAGPDSRFAAKIFPSPNHGERKNPDGTPGRRPDMLILHYTGMPIAGEALQWLCNPVSQVSSHYFVFENGHTLQLVPEGRRAWHAGASHWAGETDINSCSIGIEIANPGHPGGLPDFPDAQIAATLNLCRDICERWSIPPERVLAHSDVAPGRKIDPGEKFPWRHFAEGGVGLWTEAPPIRGGRFFARGESGQPVEALQAMFAMLGYGVAVDGVFDEKLEAVVAAFQRHWRPEKVDGVADSSTITTLRDLLAATQGARMA</sequence>
<dbReference type="Pfam" id="PF01510">
    <property type="entry name" value="Amidase_2"/>
    <property type="match status" value="1"/>
</dbReference>
<dbReference type="SMART" id="SM00644">
    <property type="entry name" value="Ami_2"/>
    <property type="match status" value="1"/>
</dbReference>
<dbReference type="AlphaFoldDB" id="A0A927HZS5"/>
<evidence type="ECO:0000256" key="6">
    <source>
        <dbReference type="SAM" id="MobiDB-lite"/>
    </source>
</evidence>
<feature type="domain" description="N-acetylmuramoyl-L-alanine amidase" evidence="7">
    <location>
        <begin position="36"/>
        <end position="170"/>
    </location>
</feature>
<keyword evidence="4" id="KW-0378">Hydrolase</keyword>
<dbReference type="GO" id="GO:0009253">
    <property type="term" value="P:peptidoglycan catabolic process"/>
    <property type="evidence" value="ECO:0007669"/>
    <property type="project" value="InterPro"/>
</dbReference>
<dbReference type="GO" id="GO:0009254">
    <property type="term" value="P:peptidoglycan turnover"/>
    <property type="evidence" value="ECO:0007669"/>
    <property type="project" value="TreeGrafter"/>
</dbReference>
<comment type="similarity">
    <text evidence="2">Belongs to the N-acetylmuramoyl-L-alanine amidase 2 family.</text>
</comment>
<feature type="compositionally biased region" description="Low complexity" evidence="6">
    <location>
        <begin position="1"/>
        <end position="15"/>
    </location>
</feature>
<dbReference type="RefSeq" id="WP_081925125.1">
    <property type="nucleotide sequence ID" value="NZ_JACXWY010000004.1"/>
</dbReference>
<dbReference type="InterPro" id="IPR051206">
    <property type="entry name" value="NAMLAA_amidase_2"/>
</dbReference>
<evidence type="ECO:0000256" key="2">
    <source>
        <dbReference type="ARBA" id="ARBA00007553"/>
    </source>
</evidence>
<keyword evidence="5" id="KW-0961">Cell wall biogenesis/degradation</keyword>
<dbReference type="EMBL" id="JACXWY010000004">
    <property type="protein sequence ID" value="MBD3845786.1"/>
    <property type="molecule type" value="Genomic_DNA"/>
</dbReference>
<dbReference type="InterPro" id="IPR002502">
    <property type="entry name" value="Amidase_domain"/>
</dbReference>
<evidence type="ECO:0000313" key="9">
    <source>
        <dbReference type="Proteomes" id="UP000619295"/>
    </source>
</evidence>
<gene>
    <name evidence="8" type="ORF">IED13_08755</name>
</gene>
<dbReference type="Gene3D" id="3.40.80.10">
    <property type="entry name" value="Peptidoglycan recognition protein-like"/>
    <property type="match status" value="1"/>
</dbReference>
<evidence type="ECO:0000256" key="4">
    <source>
        <dbReference type="ARBA" id="ARBA00022801"/>
    </source>
</evidence>
<evidence type="ECO:0000256" key="5">
    <source>
        <dbReference type="ARBA" id="ARBA00023316"/>
    </source>
</evidence>
<comment type="caution">
    <text evidence="8">The sequence shown here is derived from an EMBL/GenBank/DDBJ whole genome shotgun (WGS) entry which is preliminary data.</text>
</comment>
<proteinExistence type="inferred from homology"/>
<dbReference type="GO" id="GO:0008745">
    <property type="term" value="F:N-acetylmuramoyl-L-alanine amidase activity"/>
    <property type="evidence" value="ECO:0007669"/>
    <property type="project" value="UniProtKB-EC"/>
</dbReference>
<feature type="region of interest" description="Disordered" evidence="6">
    <location>
        <begin position="1"/>
        <end position="45"/>
    </location>
</feature>
<dbReference type="Gene3D" id="1.10.101.10">
    <property type="entry name" value="PGBD-like superfamily/PGBD"/>
    <property type="match status" value="1"/>
</dbReference>
<dbReference type="PANTHER" id="PTHR30417:SF1">
    <property type="entry name" value="N-ACETYLMURAMOYL-L-ALANINE AMIDASE AMID"/>
    <property type="match status" value="1"/>
</dbReference>
<feature type="compositionally biased region" description="Basic and acidic residues" evidence="6">
    <location>
        <begin position="31"/>
        <end position="45"/>
    </location>
</feature>
<protein>
    <recommendedName>
        <fullName evidence="3">N-acetylmuramoyl-L-alanine amidase</fullName>
        <ecNumber evidence="3">3.5.1.28</ecNumber>
    </recommendedName>
</protein>